<gene>
    <name evidence="2" type="ORF">TWF694_002578</name>
</gene>
<organism evidence="2 3">
    <name type="scientific">Orbilia ellipsospora</name>
    <dbReference type="NCBI Taxonomy" id="2528407"/>
    <lineage>
        <taxon>Eukaryota</taxon>
        <taxon>Fungi</taxon>
        <taxon>Dikarya</taxon>
        <taxon>Ascomycota</taxon>
        <taxon>Pezizomycotina</taxon>
        <taxon>Orbiliomycetes</taxon>
        <taxon>Orbiliales</taxon>
        <taxon>Orbiliaceae</taxon>
        <taxon>Orbilia</taxon>
    </lineage>
</organism>
<dbReference type="Gene3D" id="2.80.10.50">
    <property type="match status" value="1"/>
</dbReference>
<dbReference type="EMBL" id="JAVHJO010000011">
    <property type="protein sequence ID" value="KAK6533644.1"/>
    <property type="molecule type" value="Genomic_DNA"/>
</dbReference>
<protein>
    <submittedName>
        <fullName evidence="2">Uncharacterized protein</fullName>
    </submittedName>
</protein>
<name>A0AAV9X2Q3_9PEZI</name>
<keyword evidence="3" id="KW-1185">Reference proteome</keyword>
<dbReference type="Pfam" id="PF03318">
    <property type="entry name" value="ETX_MTX2"/>
    <property type="match status" value="1"/>
</dbReference>
<dbReference type="SUPFAM" id="SSF56973">
    <property type="entry name" value="Aerolisin/ETX pore-forming domain"/>
    <property type="match status" value="1"/>
</dbReference>
<feature type="region of interest" description="Disordered" evidence="1">
    <location>
        <begin position="312"/>
        <end position="334"/>
    </location>
</feature>
<proteinExistence type="predicted"/>
<sequence length="334" mass="37148">MAEQQMFVPPSTIRFRLIGSLSRKALISNPRNDHRLYQWPMAEVFDDQWFYVFQGTGDKASLYRLKSAFTNEAVYLNWDKPGTTDFNGTVYDDQWLKFEPGTGTHTGTFRILCPLTGKAICSRADESKADIYSSATAYDDQWFSFAYEDMQLEDISYDLKKQKFLEVKPVAISTKTATNRSDETQTSTITFSESVEEERSFQSELGTTLGISSTASVGIPLVAEGKVTVSAEISTTISWGKTDRVTKTWSDAVAVTTGPKKVIKVYASARQSRFTVPFTAVWKSKSTGETMSTKGNYEGVSVYDFDTTYSEAMPLPPAPTPTPPAPIPDPLTEN</sequence>
<accession>A0AAV9X2Q3</accession>
<feature type="compositionally biased region" description="Pro residues" evidence="1">
    <location>
        <begin position="314"/>
        <end position="334"/>
    </location>
</feature>
<dbReference type="Proteomes" id="UP001365542">
    <property type="component" value="Unassembled WGS sequence"/>
</dbReference>
<reference evidence="2 3" key="1">
    <citation type="submission" date="2019-10" db="EMBL/GenBank/DDBJ databases">
        <authorList>
            <person name="Palmer J.M."/>
        </authorList>
    </citation>
    <scope>NUCLEOTIDE SEQUENCE [LARGE SCALE GENOMIC DNA]</scope>
    <source>
        <strain evidence="2 3">TWF694</strain>
    </source>
</reference>
<dbReference type="PANTHER" id="PTHR39244">
    <property type="entry name" value="NATTERIN-4"/>
    <property type="match status" value="1"/>
</dbReference>
<evidence type="ECO:0000256" key="1">
    <source>
        <dbReference type="SAM" id="MobiDB-lite"/>
    </source>
</evidence>
<dbReference type="InterPro" id="IPR004991">
    <property type="entry name" value="Aerolysin-like"/>
</dbReference>
<evidence type="ECO:0000313" key="3">
    <source>
        <dbReference type="Proteomes" id="UP001365542"/>
    </source>
</evidence>
<dbReference type="PANTHER" id="PTHR39244:SF5">
    <property type="entry name" value="NATTERIN-3-LIKE"/>
    <property type="match status" value="1"/>
</dbReference>
<dbReference type="InterPro" id="IPR053237">
    <property type="entry name" value="Natterin_C"/>
</dbReference>
<dbReference type="AlphaFoldDB" id="A0AAV9X2Q3"/>
<comment type="caution">
    <text evidence="2">The sequence shown here is derived from an EMBL/GenBank/DDBJ whole genome shotgun (WGS) entry which is preliminary data.</text>
</comment>
<evidence type="ECO:0000313" key="2">
    <source>
        <dbReference type="EMBL" id="KAK6533644.1"/>
    </source>
</evidence>
<dbReference type="Gene3D" id="2.170.15.10">
    <property type="entry name" value="Proaerolysin, chain A, domain 3"/>
    <property type="match status" value="1"/>
</dbReference>
<dbReference type="CDD" id="cd23424">
    <property type="entry name" value="beta-trefoil_Ricin_BEL-like"/>
    <property type="match status" value="1"/>
</dbReference>